<evidence type="ECO:0000313" key="1">
    <source>
        <dbReference type="EMBL" id="MCI04577.1"/>
    </source>
</evidence>
<dbReference type="Proteomes" id="UP000265520">
    <property type="component" value="Unassembled WGS sequence"/>
</dbReference>
<gene>
    <name evidence="1" type="ORF">A2U01_0025624</name>
</gene>
<feature type="non-terminal residue" evidence="1">
    <location>
        <position position="62"/>
    </location>
</feature>
<dbReference type="AlphaFoldDB" id="A0A392NXS0"/>
<keyword evidence="2" id="KW-1185">Reference proteome</keyword>
<evidence type="ECO:0000313" key="2">
    <source>
        <dbReference type="Proteomes" id="UP000265520"/>
    </source>
</evidence>
<protein>
    <submittedName>
        <fullName evidence="1">Uncharacterized protein</fullName>
    </submittedName>
</protein>
<organism evidence="1 2">
    <name type="scientific">Trifolium medium</name>
    <dbReference type="NCBI Taxonomy" id="97028"/>
    <lineage>
        <taxon>Eukaryota</taxon>
        <taxon>Viridiplantae</taxon>
        <taxon>Streptophyta</taxon>
        <taxon>Embryophyta</taxon>
        <taxon>Tracheophyta</taxon>
        <taxon>Spermatophyta</taxon>
        <taxon>Magnoliopsida</taxon>
        <taxon>eudicotyledons</taxon>
        <taxon>Gunneridae</taxon>
        <taxon>Pentapetalae</taxon>
        <taxon>rosids</taxon>
        <taxon>fabids</taxon>
        <taxon>Fabales</taxon>
        <taxon>Fabaceae</taxon>
        <taxon>Papilionoideae</taxon>
        <taxon>50 kb inversion clade</taxon>
        <taxon>NPAAA clade</taxon>
        <taxon>Hologalegina</taxon>
        <taxon>IRL clade</taxon>
        <taxon>Trifolieae</taxon>
        <taxon>Trifolium</taxon>
    </lineage>
</organism>
<proteinExistence type="predicted"/>
<comment type="caution">
    <text evidence="1">The sequence shown here is derived from an EMBL/GenBank/DDBJ whole genome shotgun (WGS) entry which is preliminary data.</text>
</comment>
<dbReference type="EMBL" id="LXQA010055838">
    <property type="protein sequence ID" value="MCI04577.1"/>
    <property type="molecule type" value="Genomic_DNA"/>
</dbReference>
<reference evidence="1 2" key="1">
    <citation type="journal article" date="2018" name="Front. Plant Sci.">
        <title>Red Clover (Trifolium pratense) and Zigzag Clover (T. medium) - A Picture of Genomic Similarities and Differences.</title>
        <authorList>
            <person name="Dluhosova J."/>
            <person name="Istvanek J."/>
            <person name="Nedelnik J."/>
            <person name="Repkova J."/>
        </authorList>
    </citation>
    <scope>NUCLEOTIDE SEQUENCE [LARGE SCALE GENOMIC DNA]</scope>
    <source>
        <strain evidence="2">cv. 10/8</strain>
        <tissue evidence="1">Leaf</tissue>
    </source>
</reference>
<name>A0A392NXS0_9FABA</name>
<sequence length="62" mass="6536">MLLLPSCSAAATMLENFWVASVPGAARRGVGATRRQSFRKLVLVLAYAQRAALDGATRGIAC</sequence>
<accession>A0A392NXS0</accession>